<sequence>MHSNIKLDILRTSHENPRQCYTSLRSSKTYTKSNLTFKCKDNLKRKSLKNGSVSYLCKDIIKKESFFKKSSVINSSELICNTVKPHDVNNIVSRNILLHNRKHVKLKSDMLIKNTKKDIYVFSKYQNSDANNLFGCLSADKLNSLLDESVSSKKYEVSSNMYVLESSKRIEFIKNYDFHYEQVNFNLELHDILVKNQDLEIIVTLDPDYLSSGSDLTHLQHKIKNGQNETHYGKLFVCKWAKCIKKFSLPDKLVRHVQNKHIQKDSNQCAFTCLWQNCKFFNQPSSSYKWLITHVLRHFDLKPFKCVIHGCDGSFATQNGLARHVPTHFNNGKVRRACVKNSFETKSMKENNEVQMNSKRISKINVELSQRSSMKLEEELSLNKNILLNQKSIAKSNDFNSQILKKIKRKLQQSLCGSSNSSGYVNKCLRLQHKIVGRRTSTKTGLNEVLVSPTHDVLNDQSFWLDANALGKSMYVDIPVHQLSECYKGLLYDAEKKF</sequence>
<dbReference type="InterPro" id="IPR036236">
    <property type="entry name" value="Znf_C2H2_sf"/>
</dbReference>
<evidence type="ECO:0000256" key="3">
    <source>
        <dbReference type="PROSITE-ProRule" id="PRU00042"/>
    </source>
</evidence>
<feature type="domain" description="C2H2-type" evidence="4">
    <location>
        <begin position="304"/>
        <end position="333"/>
    </location>
</feature>
<evidence type="ECO:0000313" key="5">
    <source>
        <dbReference type="Proteomes" id="UP001652625"/>
    </source>
</evidence>
<feature type="domain" description="C2H2-type" evidence="4">
    <location>
        <begin position="236"/>
        <end position="266"/>
    </location>
</feature>
<dbReference type="SUPFAM" id="SSF57667">
    <property type="entry name" value="beta-beta-alpha zinc fingers"/>
    <property type="match status" value="1"/>
</dbReference>
<name>A0ABM4D5Q4_HYDVU</name>
<dbReference type="RefSeq" id="XP_065669622.1">
    <property type="nucleotide sequence ID" value="XM_065813550.1"/>
</dbReference>
<evidence type="ECO:0000259" key="4">
    <source>
        <dbReference type="PROSITE" id="PS50157"/>
    </source>
</evidence>
<dbReference type="PANTHER" id="PTHR46541:SF1">
    <property type="entry name" value="ZINC FINGER PROTEIN AEBP2"/>
    <property type="match status" value="1"/>
</dbReference>
<accession>A0ABM4D5Q4</accession>
<dbReference type="Gene3D" id="3.30.160.60">
    <property type="entry name" value="Classic Zinc Finger"/>
    <property type="match status" value="2"/>
</dbReference>
<comment type="similarity">
    <text evidence="2">Belongs to the AEBP2/jing C2H2-type zinc-finger family.</text>
</comment>
<proteinExistence type="inferred from homology"/>
<keyword evidence="3" id="KW-0863">Zinc-finger</keyword>
<evidence type="ECO:0000256" key="1">
    <source>
        <dbReference type="ARBA" id="ARBA00022853"/>
    </source>
</evidence>
<organism evidence="5 6">
    <name type="scientific">Hydra vulgaris</name>
    <name type="common">Hydra</name>
    <name type="synonym">Hydra attenuata</name>
    <dbReference type="NCBI Taxonomy" id="6087"/>
    <lineage>
        <taxon>Eukaryota</taxon>
        <taxon>Metazoa</taxon>
        <taxon>Cnidaria</taxon>
        <taxon>Hydrozoa</taxon>
        <taxon>Hydroidolina</taxon>
        <taxon>Anthoathecata</taxon>
        <taxon>Aplanulata</taxon>
        <taxon>Hydridae</taxon>
        <taxon>Hydra</taxon>
    </lineage>
</organism>
<keyword evidence="1" id="KW-0156">Chromatin regulator</keyword>
<protein>
    <submittedName>
        <fullName evidence="6">Uncharacterized protein LOC101240112 isoform X2</fullName>
    </submittedName>
</protein>
<dbReference type="SMART" id="SM00355">
    <property type="entry name" value="ZnF_C2H2"/>
    <property type="match status" value="3"/>
</dbReference>
<dbReference type="InterPro" id="IPR013087">
    <property type="entry name" value="Znf_C2H2_type"/>
</dbReference>
<keyword evidence="5" id="KW-1185">Reference proteome</keyword>
<dbReference type="PROSITE" id="PS50157">
    <property type="entry name" value="ZINC_FINGER_C2H2_2"/>
    <property type="match status" value="2"/>
</dbReference>
<evidence type="ECO:0000313" key="6">
    <source>
        <dbReference type="RefSeq" id="XP_065669622.1"/>
    </source>
</evidence>
<evidence type="ECO:0000256" key="2">
    <source>
        <dbReference type="ARBA" id="ARBA00037930"/>
    </source>
</evidence>
<dbReference type="GeneID" id="101240112"/>
<keyword evidence="3" id="KW-0862">Zinc</keyword>
<dbReference type="Proteomes" id="UP001652625">
    <property type="component" value="Chromosome 12"/>
</dbReference>
<dbReference type="PROSITE" id="PS00028">
    <property type="entry name" value="ZINC_FINGER_C2H2_1"/>
    <property type="match status" value="2"/>
</dbReference>
<keyword evidence="3" id="KW-0479">Metal-binding</keyword>
<reference evidence="6" key="1">
    <citation type="submission" date="2025-08" db="UniProtKB">
        <authorList>
            <consortium name="RefSeq"/>
        </authorList>
    </citation>
    <scope>IDENTIFICATION</scope>
</reference>
<dbReference type="InterPro" id="IPR052130">
    <property type="entry name" value="AEBP2/jing_C2H2-ZnF"/>
</dbReference>
<dbReference type="PANTHER" id="PTHR46541">
    <property type="entry name" value="ZINC FINGER PROTEIN AEBP2"/>
    <property type="match status" value="1"/>
</dbReference>
<gene>
    <name evidence="6" type="primary">LOC101240112</name>
</gene>